<feature type="region of interest" description="Disordered" evidence="2">
    <location>
        <begin position="92"/>
        <end position="145"/>
    </location>
</feature>
<evidence type="ECO:0000313" key="3">
    <source>
        <dbReference type="EnsemblMetazoa" id="XP_012062746.1"/>
    </source>
</evidence>
<feature type="compositionally biased region" description="Acidic residues" evidence="2">
    <location>
        <begin position="100"/>
        <end position="129"/>
    </location>
</feature>
<dbReference type="EMBL" id="ADTU01000830">
    <property type="status" value="NOT_ANNOTATED_CDS"/>
    <property type="molecule type" value="Genomic_DNA"/>
</dbReference>
<protein>
    <submittedName>
        <fullName evidence="3">Uncharacterized protein</fullName>
    </submittedName>
</protein>
<feature type="region of interest" description="Disordered" evidence="2">
    <location>
        <begin position="796"/>
        <end position="863"/>
    </location>
</feature>
<dbReference type="EMBL" id="ADTU01000831">
    <property type="status" value="NOT_ANNOTATED_CDS"/>
    <property type="molecule type" value="Genomic_DNA"/>
</dbReference>
<proteinExistence type="predicted"/>
<feature type="region of interest" description="Disordered" evidence="2">
    <location>
        <begin position="734"/>
        <end position="767"/>
    </location>
</feature>
<dbReference type="EMBL" id="ADTU01000827">
    <property type="status" value="NOT_ANNOTATED_CDS"/>
    <property type="molecule type" value="Genomic_DNA"/>
</dbReference>
<dbReference type="AlphaFoldDB" id="A0A158NYY8"/>
<keyword evidence="4" id="KW-1185">Reference proteome</keyword>
<evidence type="ECO:0000256" key="1">
    <source>
        <dbReference type="SAM" id="Coils"/>
    </source>
</evidence>
<feature type="region of interest" description="Disordered" evidence="2">
    <location>
        <begin position="1"/>
        <end position="36"/>
    </location>
</feature>
<feature type="compositionally biased region" description="Low complexity" evidence="2">
    <location>
        <begin position="426"/>
        <end position="443"/>
    </location>
</feature>
<reference evidence="4" key="1">
    <citation type="journal article" date="2011" name="PLoS Genet.">
        <title>The genome sequence of the leaf-cutter ant Atta cephalotes reveals insights into its obligate symbiotic lifestyle.</title>
        <authorList>
            <person name="Suen G."/>
            <person name="Teiling C."/>
            <person name="Li L."/>
            <person name="Holt C."/>
            <person name="Abouheif E."/>
            <person name="Bornberg-Bauer E."/>
            <person name="Bouffard P."/>
            <person name="Caldera E.J."/>
            <person name="Cash E."/>
            <person name="Cavanaugh A."/>
            <person name="Denas O."/>
            <person name="Elhaik E."/>
            <person name="Fave M.J."/>
            <person name="Gadau J."/>
            <person name="Gibson J.D."/>
            <person name="Graur D."/>
            <person name="Grubbs K.J."/>
            <person name="Hagen D.E."/>
            <person name="Harkins T.T."/>
            <person name="Helmkampf M."/>
            <person name="Hu H."/>
            <person name="Johnson B.R."/>
            <person name="Kim J."/>
            <person name="Marsh S.E."/>
            <person name="Moeller J.A."/>
            <person name="Munoz-Torres M.C."/>
            <person name="Murphy M.C."/>
            <person name="Naughton M.C."/>
            <person name="Nigam S."/>
            <person name="Overson R."/>
            <person name="Rajakumar R."/>
            <person name="Reese J.T."/>
            <person name="Scott J.J."/>
            <person name="Smith C.R."/>
            <person name="Tao S."/>
            <person name="Tsutsui N.D."/>
            <person name="Viljakainen L."/>
            <person name="Wissler L."/>
            <person name="Yandell M.D."/>
            <person name="Zimmer F."/>
            <person name="Taylor J."/>
            <person name="Slater S.C."/>
            <person name="Clifton S.W."/>
            <person name="Warren W.C."/>
            <person name="Elsik C.G."/>
            <person name="Smith C.D."/>
            <person name="Weinstock G.M."/>
            <person name="Gerardo N.M."/>
            <person name="Currie C.R."/>
        </authorList>
    </citation>
    <scope>NUCLEOTIDE SEQUENCE [LARGE SCALE GENOMIC DNA]</scope>
</reference>
<organism evidence="3 4">
    <name type="scientific">Atta cephalotes</name>
    <name type="common">Leafcutter ant</name>
    <dbReference type="NCBI Taxonomy" id="12957"/>
    <lineage>
        <taxon>Eukaryota</taxon>
        <taxon>Metazoa</taxon>
        <taxon>Ecdysozoa</taxon>
        <taxon>Arthropoda</taxon>
        <taxon>Hexapoda</taxon>
        <taxon>Insecta</taxon>
        <taxon>Pterygota</taxon>
        <taxon>Neoptera</taxon>
        <taxon>Endopterygota</taxon>
        <taxon>Hymenoptera</taxon>
        <taxon>Apocrita</taxon>
        <taxon>Aculeata</taxon>
        <taxon>Formicoidea</taxon>
        <taxon>Formicidae</taxon>
        <taxon>Myrmicinae</taxon>
        <taxon>Atta</taxon>
    </lineage>
</organism>
<dbReference type="OrthoDB" id="6363430at2759"/>
<dbReference type="eggNOG" id="ENOG502S63P">
    <property type="taxonomic scope" value="Eukaryota"/>
</dbReference>
<name>A0A158NYY8_ATTCE</name>
<feature type="region of interest" description="Disordered" evidence="2">
    <location>
        <begin position="173"/>
        <end position="205"/>
    </location>
</feature>
<feature type="region of interest" description="Disordered" evidence="2">
    <location>
        <begin position="418"/>
        <end position="443"/>
    </location>
</feature>
<dbReference type="KEGG" id="acep:105626040"/>
<evidence type="ECO:0000256" key="2">
    <source>
        <dbReference type="SAM" id="MobiDB-lite"/>
    </source>
</evidence>
<feature type="coiled-coil region" evidence="1">
    <location>
        <begin position="57"/>
        <end position="91"/>
    </location>
</feature>
<dbReference type="EnsemblMetazoa" id="XM_012207356.1">
    <property type="protein sequence ID" value="XP_012062746.1"/>
    <property type="gene ID" value="LOC105626040"/>
</dbReference>
<feature type="compositionally biased region" description="Polar residues" evidence="2">
    <location>
        <begin position="854"/>
        <end position="863"/>
    </location>
</feature>
<feature type="compositionally biased region" description="Gly residues" evidence="2">
    <location>
        <begin position="1"/>
        <end position="14"/>
    </location>
</feature>
<sequence>MMAGTGMGGVGGVGMLRTRRRDVSVKPNRKLDRKSSRGMIYENEELRLRTIHINAEVEQGQNDIKKLRRENEQLRREIWSLRDEYDKLEEILKKQKNPDESEEYEDRSEEDDGLQSDFSCEEDEEECEDNEKIKDFNQEEQLENAENQKISSEKMSSNMHRLHVEFDDLSVVDEEEELKKDKEKKETTPEKDQGNEAVGHPPPILNPRQLHDNIPFYPATYEPPSGFNGTSYYTECPFEFPSTVDLMLSTDTSVLLASPYSGLQSDPLIPLANLDIGSLEVADPMLPQIHVPPVGWQNDIVSQKQAPTYTGSIIPVVSTTGKQDSPSFSMGSSMPSSNTFNLLRRRNARQLMKLYETSTIRDSRTQFSEETIGKNVDSLGSVTVNGEKDMQRIENEEAMFSGLEKSKPLFSSQPFKLKKQEEESPTTSISHFGTGTSSSSGKTASTIISRINPFSGLKGSADIYINGAIPCEDASKDKNDPKAFLSIDNLLIMDSRRTLGNQLTKSVSCQDLSSESQSAQQLKLNHVDSQTLTKSDNTLDNISSSNKPYKSHLNVTLKVPRAEQAPSPETPDVPNLPSIDYRLFRNPFLRNFDKICPNYQVKSNPPATMTPLSIHVNDDSLTYPMPGYSRNVHLNERFRTAHIPEQNRLLMPSDQLMSGKQDIQVTSFEKPSPCTLIPSATSYDLTLRRLNANRYLQNQDLYQNVPFASRGQFYSPRCGMMYYDNVTKVPAQTQTSIDGDSHHEDEETISVPNSPNGQRRKKIVKKEKILIKDQKPLSPITQKKLKKQIIATSTDTLDSQGKMTRKKSRKLSTTTPDAQENKNESRSSSSGQESPRKDQNRKVSVYINSKKRPSQASLKTLRSASVDAKDKFTDGIALNSDRERTNSVSSREITHVKTRKTSTSSGNVPWCACWGNGCI</sequence>
<feature type="compositionally biased region" description="Basic and acidic residues" evidence="2">
    <location>
        <begin position="21"/>
        <end position="35"/>
    </location>
</feature>
<accession>A0A158NYY8</accession>
<dbReference type="EMBL" id="ADTU01000829">
    <property type="status" value="NOT_ANNOTATED_CDS"/>
    <property type="molecule type" value="Genomic_DNA"/>
</dbReference>
<keyword evidence="1" id="KW-0175">Coiled coil</keyword>
<gene>
    <name evidence="3" type="primary">105626040</name>
</gene>
<dbReference type="EMBL" id="ADTU01000828">
    <property type="status" value="NOT_ANNOTATED_CDS"/>
    <property type="molecule type" value="Genomic_DNA"/>
</dbReference>
<feature type="compositionally biased region" description="Basic and acidic residues" evidence="2">
    <location>
        <begin position="177"/>
        <end position="194"/>
    </location>
</feature>
<dbReference type="EMBL" id="ADTU01000832">
    <property type="status" value="NOT_ANNOTATED_CDS"/>
    <property type="molecule type" value="Genomic_DNA"/>
</dbReference>
<evidence type="ECO:0000313" key="4">
    <source>
        <dbReference type="Proteomes" id="UP000005205"/>
    </source>
</evidence>
<reference evidence="3" key="2">
    <citation type="submission" date="2016-04" db="UniProtKB">
        <authorList>
            <consortium name="EnsemblMetazoa"/>
        </authorList>
    </citation>
    <scope>IDENTIFICATION</scope>
</reference>
<dbReference type="InParanoid" id="A0A158NYY8"/>
<dbReference type="Proteomes" id="UP000005205">
    <property type="component" value="Unassembled WGS sequence"/>
</dbReference>